<feature type="compositionally biased region" description="Low complexity" evidence="1">
    <location>
        <begin position="41"/>
        <end position="59"/>
    </location>
</feature>
<organism evidence="3 4">
    <name type="scientific">Polyangium jinanense</name>
    <dbReference type="NCBI Taxonomy" id="2829994"/>
    <lineage>
        <taxon>Bacteria</taxon>
        <taxon>Pseudomonadati</taxon>
        <taxon>Myxococcota</taxon>
        <taxon>Polyangia</taxon>
        <taxon>Polyangiales</taxon>
        <taxon>Polyangiaceae</taxon>
        <taxon>Polyangium</taxon>
    </lineage>
</organism>
<evidence type="ECO:0000313" key="4">
    <source>
        <dbReference type="Proteomes" id="UP001151081"/>
    </source>
</evidence>
<accession>A0A9X3X2I1</accession>
<reference evidence="3 4" key="1">
    <citation type="submission" date="2021-04" db="EMBL/GenBank/DDBJ databases">
        <title>Genome analysis of Polyangium sp.</title>
        <authorList>
            <person name="Li Y."/>
            <person name="Wang J."/>
        </authorList>
    </citation>
    <scope>NUCLEOTIDE SEQUENCE [LARGE SCALE GENOMIC DNA]</scope>
    <source>
        <strain evidence="3 4">SDU14</strain>
    </source>
</reference>
<feature type="chain" id="PRO_5040768084" evidence="2">
    <location>
        <begin position="20"/>
        <end position="336"/>
    </location>
</feature>
<dbReference type="Proteomes" id="UP001151081">
    <property type="component" value="Unassembled WGS sequence"/>
</dbReference>
<dbReference type="AlphaFoldDB" id="A0A9X3X2I1"/>
<evidence type="ECO:0000256" key="2">
    <source>
        <dbReference type="SAM" id="SignalP"/>
    </source>
</evidence>
<feature type="compositionally biased region" description="Gly residues" evidence="1">
    <location>
        <begin position="30"/>
        <end position="40"/>
    </location>
</feature>
<feature type="region of interest" description="Disordered" evidence="1">
    <location>
        <begin position="30"/>
        <end position="59"/>
    </location>
</feature>
<feature type="signal peptide" evidence="2">
    <location>
        <begin position="1"/>
        <end position="19"/>
    </location>
</feature>
<keyword evidence="4" id="KW-1185">Reference proteome</keyword>
<dbReference type="EMBL" id="JAGTJJ010000003">
    <property type="protein sequence ID" value="MDC3981018.1"/>
    <property type="molecule type" value="Genomic_DNA"/>
</dbReference>
<evidence type="ECO:0000313" key="3">
    <source>
        <dbReference type="EMBL" id="MDC3981018.1"/>
    </source>
</evidence>
<proteinExistence type="predicted"/>
<gene>
    <name evidence="3" type="ORF">KEG57_10950</name>
</gene>
<keyword evidence="2" id="KW-0732">Signal</keyword>
<name>A0A9X3X2I1_9BACT</name>
<protein>
    <submittedName>
        <fullName evidence="3">Uncharacterized protein</fullName>
    </submittedName>
</protein>
<comment type="caution">
    <text evidence="3">The sequence shown here is derived from an EMBL/GenBank/DDBJ whole genome shotgun (WGS) entry which is preliminary data.</text>
</comment>
<dbReference type="RefSeq" id="WP_272419678.1">
    <property type="nucleotide sequence ID" value="NZ_JAGTJJ010000003.1"/>
</dbReference>
<evidence type="ECO:0000256" key="1">
    <source>
        <dbReference type="SAM" id="MobiDB-lite"/>
    </source>
</evidence>
<sequence length="336" mass="31935">MRTIGFLVMAGFGALSMWACTVETNPGGNTGGNGGEGGAGPTASSSSSSSVAQSSSSGGMCDPTFDPTCTGLLNPNECGTCAEANCCEQLAECANSECAFGCFDCLTGADQAACEEMDPQYYNNLIQCLQGSCETECFPPPPDWTCNAPAEAASGGSCVTLDATIKCNPVTNAPCNTAAGEACDINSGGGYQCWPAPNTAKLCDECDASNGPFCEGGKTCNGDKCARYCCTDADCGGDGAKCDTSVEYPGGVGLCLGQVGSSGQGGMGGMGGAGGAGGAGGTGGMMGTGGAGGMMGTGGAGGMMGTGGAGGMMGTGGAGGTGGAATGGTGGTGGMP</sequence>